<keyword evidence="2" id="KW-1185">Reference proteome</keyword>
<protein>
    <submittedName>
        <fullName evidence="1">Uncharacterized protein</fullName>
    </submittedName>
</protein>
<accession>A0A256FXV6</accession>
<name>A0A256FXV6_9HYPH</name>
<dbReference type="AlphaFoldDB" id="A0A256FXV6"/>
<reference evidence="1 2" key="1">
    <citation type="submission" date="2017-07" db="EMBL/GenBank/DDBJ databases">
        <title>Phylogenetic study on the rhizospheric bacterium Ochrobactrum sp. A44.</title>
        <authorList>
            <person name="Krzyzanowska D.M."/>
            <person name="Ossowicki A."/>
            <person name="Rajewska M."/>
            <person name="Maciag T."/>
            <person name="Kaczynski Z."/>
            <person name="Czerwicka M."/>
            <person name="Jafra S."/>
        </authorList>
    </citation>
    <scope>NUCLEOTIDE SEQUENCE [LARGE SCALE GENOMIC DNA]</scope>
    <source>
        <strain evidence="1 2">DSM 7216</strain>
    </source>
</reference>
<comment type="caution">
    <text evidence="1">The sequence shown here is derived from an EMBL/GenBank/DDBJ whole genome shotgun (WGS) entry which is preliminary data.</text>
</comment>
<sequence length="38" mass="4350">MIYKFGRKLKKPLDEVEGFLVFVQNATAAWLSGHVRSL</sequence>
<proteinExistence type="predicted"/>
<gene>
    <name evidence="1" type="ORF">CEV31_1095</name>
</gene>
<evidence type="ECO:0000313" key="1">
    <source>
        <dbReference type="EMBL" id="OYR19677.1"/>
    </source>
</evidence>
<dbReference type="EMBL" id="NNRJ01000015">
    <property type="protein sequence ID" value="OYR19677.1"/>
    <property type="molecule type" value="Genomic_DNA"/>
</dbReference>
<dbReference type="Proteomes" id="UP000215590">
    <property type="component" value="Unassembled WGS sequence"/>
</dbReference>
<organism evidence="1 2">
    <name type="scientific">Brucella thiophenivorans</name>
    <dbReference type="NCBI Taxonomy" id="571255"/>
    <lineage>
        <taxon>Bacteria</taxon>
        <taxon>Pseudomonadati</taxon>
        <taxon>Pseudomonadota</taxon>
        <taxon>Alphaproteobacteria</taxon>
        <taxon>Hyphomicrobiales</taxon>
        <taxon>Brucellaceae</taxon>
        <taxon>Brucella/Ochrobactrum group</taxon>
        <taxon>Brucella</taxon>
    </lineage>
</organism>
<evidence type="ECO:0000313" key="2">
    <source>
        <dbReference type="Proteomes" id="UP000215590"/>
    </source>
</evidence>